<proteinExistence type="predicted"/>
<evidence type="ECO:0000256" key="1">
    <source>
        <dbReference type="SAM" id="MobiDB-lite"/>
    </source>
</evidence>
<organism evidence="2 3">
    <name type="scientific">Aureobasidium mustum</name>
    <dbReference type="NCBI Taxonomy" id="2773714"/>
    <lineage>
        <taxon>Eukaryota</taxon>
        <taxon>Fungi</taxon>
        <taxon>Dikarya</taxon>
        <taxon>Ascomycota</taxon>
        <taxon>Pezizomycotina</taxon>
        <taxon>Dothideomycetes</taxon>
        <taxon>Dothideomycetidae</taxon>
        <taxon>Dothideales</taxon>
        <taxon>Saccotheciaceae</taxon>
        <taxon>Aureobasidium</taxon>
    </lineage>
</organism>
<accession>A0A9N8KAF1</accession>
<sequence length="165" mass="18643">MSDYNNNNNDYDENAARFAGETVGRAEGTYDRADQAWDREESRIGDSFRRDEQAVENAPENLARYAEQGFNNTVSSVENIPSDIGAGLRGAANWIGEKIGGAENEGRRAEQDVQNRYNDAEQDVDRFGDGVKNRYNDAEQDVDRFNQGMQNSYDQGEQQGRRDGW</sequence>
<feature type="region of interest" description="Disordered" evidence="1">
    <location>
        <begin position="100"/>
        <end position="165"/>
    </location>
</feature>
<reference evidence="2" key="1">
    <citation type="submission" date="2020-06" db="EMBL/GenBank/DDBJ databases">
        <authorList>
            <person name="Onetto C."/>
        </authorList>
    </citation>
    <scope>NUCLEOTIDE SEQUENCE</scope>
</reference>
<dbReference type="AlphaFoldDB" id="A0A9N8KAF1"/>
<name>A0A9N8KAF1_9PEZI</name>
<gene>
    <name evidence="2" type="ORF">AWRI4233_LOCUS9489</name>
</gene>
<protein>
    <submittedName>
        <fullName evidence="2">Uncharacterized protein</fullName>
    </submittedName>
</protein>
<keyword evidence="3" id="KW-1185">Reference proteome</keyword>
<dbReference type="OrthoDB" id="2367685at2759"/>
<feature type="region of interest" description="Disordered" evidence="1">
    <location>
        <begin position="1"/>
        <end position="49"/>
    </location>
</feature>
<feature type="compositionally biased region" description="Basic and acidic residues" evidence="1">
    <location>
        <begin position="123"/>
        <end position="144"/>
    </location>
</feature>
<dbReference type="EMBL" id="CAIJEO010000012">
    <property type="protein sequence ID" value="CAD0100664.1"/>
    <property type="molecule type" value="Genomic_DNA"/>
</dbReference>
<comment type="caution">
    <text evidence="2">The sequence shown here is derived from an EMBL/GenBank/DDBJ whole genome shotgun (WGS) entry which is preliminary data.</text>
</comment>
<evidence type="ECO:0000313" key="3">
    <source>
        <dbReference type="Proteomes" id="UP000714618"/>
    </source>
</evidence>
<feature type="compositionally biased region" description="Polar residues" evidence="1">
    <location>
        <begin position="147"/>
        <end position="158"/>
    </location>
</feature>
<evidence type="ECO:0000313" key="2">
    <source>
        <dbReference type="EMBL" id="CAD0100664.1"/>
    </source>
</evidence>
<dbReference type="Proteomes" id="UP000714618">
    <property type="component" value="Unassembled WGS sequence"/>
</dbReference>
<feature type="compositionally biased region" description="Basic and acidic residues" evidence="1">
    <location>
        <begin position="28"/>
        <end position="49"/>
    </location>
</feature>
<feature type="compositionally biased region" description="Basic and acidic residues" evidence="1">
    <location>
        <begin position="104"/>
        <end position="113"/>
    </location>
</feature>